<dbReference type="EMBL" id="VVXK01000003">
    <property type="protein sequence ID" value="KAA2371467.1"/>
    <property type="molecule type" value="Genomic_DNA"/>
</dbReference>
<dbReference type="Proteomes" id="UP000323567">
    <property type="component" value="Unassembled WGS sequence"/>
</dbReference>
<feature type="signal peptide" evidence="1">
    <location>
        <begin position="1"/>
        <end position="19"/>
    </location>
</feature>
<evidence type="ECO:0000256" key="1">
    <source>
        <dbReference type="SAM" id="SignalP"/>
    </source>
</evidence>
<comment type="caution">
    <text evidence="2">The sequence shown here is derived from an EMBL/GenBank/DDBJ whole genome shotgun (WGS) entry which is preliminary data.</text>
</comment>
<dbReference type="RefSeq" id="WP_147620313.1">
    <property type="nucleotide sequence ID" value="NZ_AP031448.1"/>
</dbReference>
<gene>
    <name evidence="2" type="ORF">F2Y13_03605</name>
</gene>
<feature type="chain" id="PRO_5022985253" evidence="1">
    <location>
        <begin position="20"/>
        <end position="251"/>
    </location>
</feature>
<reference evidence="2 3" key="1">
    <citation type="journal article" date="2019" name="Nat. Med.">
        <title>A library of human gut bacterial isolates paired with longitudinal multiomics data enables mechanistic microbiome research.</title>
        <authorList>
            <person name="Poyet M."/>
            <person name="Groussin M."/>
            <person name="Gibbons S.M."/>
            <person name="Avila-Pacheco J."/>
            <person name="Jiang X."/>
            <person name="Kearney S.M."/>
            <person name="Perrotta A.R."/>
            <person name="Berdy B."/>
            <person name="Zhao S."/>
            <person name="Lieberman T.D."/>
            <person name="Swanson P.K."/>
            <person name="Smith M."/>
            <person name="Roesemann S."/>
            <person name="Alexander J.E."/>
            <person name="Rich S.A."/>
            <person name="Livny J."/>
            <person name="Vlamakis H."/>
            <person name="Clish C."/>
            <person name="Bullock K."/>
            <person name="Deik A."/>
            <person name="Scott J."/>
            <person name="Pierce K.A."/>
            <person name="Xavier R.J."/>
            <person name="Alm E.J."/>
        </authorList>
    </citation>
    <scope>NUCLEOTIDE SEQUENCE [LARGE SCALE GENOMIC DNA]</scope>
    <source>
        <strain evidence="2 3">BIOML-A2</strain>
    </source>
</reference>
<sequence length="251" mass="27978">MKKKHIIHSAALLLGLCLAGCKESLPDNFGAIEGIYFYNQLTDRTVVDSAAYTFIYEDADVLEVPVRLQLVGRAAAQPRAVDVRVTSQDAEEGTDYTLGGEAVLPAGSVSFDYVVTLKRTDILKEKTKNLLLELRANENFIIPFTSQVQSGGDTVSAVTFKINFSDQFTAPPAGWRSLFVGPFSQQKFELICDVMEIPRADFNEVGKITDAKWLYIESRMINYVRDQEKLKAGGEPYDERAFDENGNPLQF</sequence>
<dbReference type="AlphaFoldDB" id="A0A5B3GDD9"/>
<name>A0A5B3GDD9_9BACT</name>
<accession>A0A5B3GDD9</accession>
<dbReference type="Pfam" id="PF16132">
    <property type="entry name" value="DUF4843"/>
    <property type="match status" value="1"/>
</dbReference>
<evidence type="ECO:0000313" key="3">
    <source>
        <dbReference type="Proteomes" id="UP000323567"/>
    </source>
</evidence>
<evidence type="ECO:0000313" key="2">
    <source>
        <dbReference type="EMBL" id="KAA2371467.1"/>
    </source>
</evidence>
<protein>
    <submittedName>
        <fullName evidence="2">DUF4843 domain-containing protein</fullName>
    </submittedName>
</protein>
<keyword evidence="1" id="KW-0732">Signal</keyword>
<organism evidence="2 3">
    <name type="scientific">Alistipes shahii</name>
    <dbReference type="NCBI Taxonomy" id="328814"/>
    <lineage>
        <taxon>Bacteria</taxon>
        <taxon>Pseudomonadati</taxon>
        <taxon>Bacteroidota</taxon>
        <taxon>Bacteroidia</taxon>
        <taxon>Bacteroidales</taxon>
        <taxon>Rikenellaceae</taxon>
        <taxon>Alistipes</taxon>
    </lineage>
</organism>
<dbReference type="InterPro" id="IPR032299">
    <property type="entry name" value="DUF4843"/>
</dbReference>
<proteinExistence type="predicted"/>